<evidence type="ECO:0000256" key="5">
    <source>
        <dbReference type="ARBA" id="ARBA00023136"/>
    </source>
</evidence>
<dbReference type="InterPro" id="IPR004869">
    <property type="entry name" value="MMPL_dom"/>
</dbReference>
<dbReference type="PANTHER" id="PTHR33406">
    <property type="entry name" value="MEMBRANE PROTEIN MJ1562-RELATED"/>
    <property type="match status" value="1"/>
</dbReference>
<evidence type="ECO:0000256" key="4">
    <source>
        <dbReference type="ARBA" id="ARBA00022989"/>
    </source>
</evidence>
<dbReference type="RefSeq" id="WP_251917930.1">
    <property type="nucleotide sequence ID" value="NZ_JAMRXG010000022.1"/>
</dbReference>
<keyword evidence="2" id="KW-1003">Cell membrane</keyword>
<feature type="transmembrane region" description="Helical" evidence="6">
    <location>
        <begin position="552"/>
        <end position="577"/>
    </location>
</feature>
<dbReference type="EMBL" id="JAMRXG010000022">
    <property type="protein sequence ID" value="MCM6778419.1"/>
    <property type="molecule type" value="Genomic_DNA"/>
</dbReference>
<feature type="domain" description="SSD" evidence="7">
    <location>
        <begin position="190"/>
        <end position="327"/>
    </location>
</feature>
<name>A0A9X2J119_9NOCA</name>
<evidence type="ECO:0000256" key="6">
    <source>
        <dbReference type="SAM" id="Phobius"/>
    </source>
</evidence>
<dbReference type="Gene3D" id="1.20.1640.10">
    <property type="entry name" value="Multidrug efflux transporter AcrB transmembrane domain"/>
    <property type="match status" value="2"/>
</dbReference>
<sequence>MTALLTFVDGLARWSYRRRGIVLLGWVAALLLSAVLYTAVGVRELPTPDGFVGEAGAAEQLEGSADFVASRTESVLVSATDQAAADRAAEALAGELRQAKSVESVGNILSARDGGSRLIQVVLTDEKAAPSVRLRGVTSAIERTRAAHPGITIDTTGPNSVRADVTQTYARQLSLLEVVSLPITAVVLFLVFAGIIAAAVPLAIGLAVVLLAALWGGITSHLVPMDENQISLIILMGLALGVDYSLFFVRRMREEFAKNPDLDASARIAVSATSHSVFIAGITTGVSVTATFLTDSRIFHSLTLGMVLVVVAALLASMTLLPALLGFGRKGVVHRHFGAQASDSADSNGGMWARLSAIVVRRPSVAAVIGAAVLVCLAAPALFMRLEWPGTDSMPRTFQSLRTFDAVAGQYPLYGISHTAATAVHGDPDGARRTLEAISEKAAATPGFAPERRAIEFSSDNTVARVEIAVRAPGIDSPEAGSTLTALREDIIPAVAADRRVLVGGETAVSVDTSRSMYRNIVVVIPFVLVISFLLVLLAFRSLGLAAMSVVLNLLSVLAAYGILVMVFQVGLGAPIFGSDYVGPVVTLLPIMLFVILFGLSMDYHVFILSRVREAIAHGARLDHAVRAGVVNSAAPVTAAAAVMVVVFAMFAILPTQEMKQLGIGLAAAIALDATIVRGILLPSVLMLLGDRVWRRSATPTGGAGHGGMHSRRAVSTA</sequence>
<feature type="transmembrane region" description="Helical" evidence="6">
    <location>
        <begin position="521"/>
        <end position="540"/>
    </location>
</feature>
<evidence type="ECO:0000313" key="9">
    <source>
        <dbReference type="Proteomes" id="UP001139157"/>
    </source>
</evidence>
<evidence type="ECO:0000256" key="3">
    <source>
        <dbReference type="ARBA" id="ARBA00022692"/>
    </source>
</evidence>
<dbReference type="AlphaFoldDB" id="A0A9X2J119"/>
<feature type="transmembrane region" description="Helical" evidence="6">
    <location>
        <begin position="298"/>
        <end position="325"/>
    </location>
</feature>
<dbReference type="InterPro" id="IPR050545">
    <property type="entry name" value="Mycobact_MmpL"/>
</dbReference>
<dbReference type="InterPro" id="IPR010916">
    <property type="entry name" value="TonB_box_CS"/>
</dbReference>
<feature type="transmembrane region" description="Helical" evidence="6">
    <location>
        <begin position="185"/>
        <end position="218"/>
    </location>
</feature>
<feature type="transmembrane region" description="Helical" evidence="6">
    <location>
        <begin position="269"/>
        <end position="292"/>
    </location>
</feature>
<feature type="transmembrane region" description="Helical" evidence="6">
    <location>
        <begin position="666"/>
        <end position="689"/>
    </location>
</feature>
<dbReference type="PROSITE" id="PS50156">
    <property type="entry name" value="SSD"/>
    <property type="match status" value="1"/>
</dbReference>
<keyword evidence="3 6" id="KW-0812">Transmembrane</keyword>
<feature type="transmembrane region" description="Helical" evidence="6">
    <location>
        <begin position="630"/>
        <end position="654"/>
    </location>
</feature>
<organism evidence="8 9">
    <name type="scientific">Nocardia pulmonis</name>
    <dbReference type="NCBI Taxonomy" id="2951408"/>
    <lineage>
        <taxon>Bacteria</taxon>
        <taxon>Bacillati</taxon>
        <taxon>Actinomycetota</taxon>
        <taxon>Actinomycetes</taxon>
        <taxon>Mycobacteriales</taxon>
        <taxon>Nocardiaceae</taxon>
        <taxon>Nocardia</taxon>
    </lineage>
</organism>
<evidence type="ECO:0000313" key="8">
    <source>
        <dbReference type="EMBL" id="MCM6778419.1"/>
    </source>
</evidence>
<feature type="transmembrane region" description="Helical" evidence="6">
    <location>
        <begin position="364"/>
        <end position="384"/>
    </location>
</feature>
<feature type="transmembrane region" description="Helical" evidence="6">
    <location>
        <begin position="589"/>
        <end position="609"/>
    </location>
</feature>
<comment type="subcellular location">
    <subcellularLocation>
        <location evidence="1">Cell membrane</location>
        <topology evidence="1">Multi-pass membrane protein</topology>
    </subcellularLocation>
</comment>
<keyword evidence="4 6" id="KW-1133">Transmembrane helix</keyword>
<dbReference type="Pfam" id="PF03176">
    <property type="entry name" value="MMPL"/>
    <property type="match status" value="2"/>
</dbReference>
<dbReference type="GO" id="GO:0005886">
    <property type="term" value="C:plasma membrane"/>
    <property type="evidence" value="ECO:0007669"/>
    <property type="project" value="UniProtKB-SubCell"/>
</dbReference>
<feature type="transmembrane region" description="Helical" evidence="6">
    <location>
        <begin position="20"/>
        <end position="40"/>
    </location>
</feature>
<comment type="caution">
    <text evidence="8">The sequence shown here is derived from an EMBL/GenBank/DDBJ whole genome shotgun (WGS) entry which is preliminary data.</text>
</comment>
<keyword evidence="9" id="KW-1185">Reference proteome</keyword>
<protein>
    <submittedName>
        <fullName evidence="8">MMPL family transporter</fullName>
    </submittedName>
</protein>
<reference evidence="8" key="1">
    <citation type="submission" date="2022-06" db="EMBL/GenBank/DDBJ databases">
        <title>Novel species in genus nocardia.</title>
        <authorList>
            <person name="Li F."/>
        </authorList>
    </citation>
    <scope>NUCLEOTIDE SEQUENCE</scope>
    <source>
        <strain evidence="8">CDC141</strain>
    </source>
</reference>
<dbReference type="InterPro" id="IPR000731">
    <property type="entry name" value="SSD"/>
</dbReference>
<dbReference type="PANTHER" id="PTHR33406:SF13">
    <property type="entry name" value="MEMBRANE PROTEIN YDFJ"/>
    <property type="match status" value="1"/>
</dbReference>
<dbReference type="PROSITE" id="PS00430">
    <property type="entry name" value="TONB_DEPENDENT_REC_1"/>
    <property type="match status" value="1"/>
</dbReference>
<accession>A0A9X2J119</accession>
<proteinExistence type="predicted"/>
<feature type="transmembrane region" description="Helical" evidence="6">
    <location>
        <begin position="230"/>
        <end position="249"/>
    </location>
</feature>
<dbReference type="Proteomes" id="UP001139157">
    <property type="component" value="Unassembled WGS sequence"/>
</dbReference>
<evidence type="ECO:0000256" key="2">
    <source>
        <dbReference type="ARBA" id="ARBA00022475"/>
    </source>
</evidence>
<evidence type="ECO:0000256" key="1">
    <source>
        <dbReference type="ARBA" id="ARBA00004651"/>
    </source>
</evidence>
<gene>
    <name evidence="8" type="ORF">NDR86_33515</name>
</gene>
<dbReference type="SUPFAM" id="SSF82866">
    <property type="entry name" value="Multidrug efflux transporter AcrB transmembrane domain"/>
    <property type="match status" value="2"/>
</dbReference>
<evidence type="ECO:0000259" key="7">
    <source>
        <dbReference type="PROSITE" id="PS50156"/>
    </source>
</evidence>
<keyword evidence="5 6" id="KW-0472">Membrane</keyword>